<organism evidence="1 2">
    <name type="scientific">Gymnopus androsaceus JB14</name>
    <dbReference type="NCBI Taxonomy" id="1447944"/>
    <lineage>
        <taxon>Eukaryota</taxon>
        <taxon>Fungi</taxon>
        <taxon>Dikarya</taxon>
        <taxon>Basidiomycota</taxon>
        <taxon>Agaricomycotina</taxon>
        <taxon>Agaricomycetes</taxon>
        <taxon>Agaricomycetidae</taxon>
        <taxon>Agaricales</taxon>
        <taxon>Marasmiineae</taxon>
        <taxon>Omphalotaceae</taxon>
        <taxon>Gymnopus</taxon>
    </lineage>
</organism>
<dbReference type="Proteomes" id="UP000799118">
    <property type="component" value="Unassembled WGS sequence"/>
</dbReference>
<accession>A0A6A4GUH4</accession>
<dbReference type="EMBL" id="ML769728">
    <property type="protein sequence ID" value="KAE9388757.1"/>
    <property type="molecule type" value="Genomic_DNA"/>
</dbReference>
<dbReference type="OrthoDB" id="3025853at2759"/>
<dbReference type="AlphaFoldDB" id="A0A6A4GUH4"/>
<protein>
    <submittedName>
        <fullName evidence="1">Uncharacterized protein</fullName>
    </submittedName>
</protein>
<keyword evidence="2" id="KW-1185">Reference proteome</keyword>
<evidence type="ECO:0000313" key="2">
    <source>
        <dbReference type="Proteomes" id="UP000799118"/>
    </source>
</evidence>
<reference evidence="1" key="1">
    <citation type="journal article" date="2019" name="Environ. Microbiol.">
        <title>Fungal ecological strategies reflected in gene transcription - a case study of two litter decomposers.</title>
        <authorList>
            <person name="Barbi F."/>
            <person name="Kohler A."/>
            <person name="Barry K."/>
            <person name="Baskaran P."/>
            <person name="Daum C."/>
            <person name="Fauchery L."/>
            <person name="Ihrmark K."/>
            <person name="Kuo A."/>
            <person name="LaButti K."/>
            <person name="Lipzen A."/>
            <person name="Morin E."/>
            <person name="Grigoriev I.V."/>
            <person name="Henrissat B."/>
            <person name="Lindahl B."/>
            <person name="Martin F."/>
        </authorList>
    </citation>
    <scope>NUCLEOTIDE SEQUENCE</scope>
    <source>
        <strain evidence="1">JB14</strain>
    </source>
</reference>
<gene>
    <name evidence="1" type="ORF">BT96DRAFT_947367</name>
</gene>
<name>A0A6A4GUH4_9AGAR</name>
<evidence type="ECO:0000313" key="1">
    <source>
        <dbReference type="EMBL" id="KAE9388757.1"/>
    </source>
</evidence>
<sequence>MTGILPNAGIAGPLQDNYNFNDVGLPLKSLYGILQDKFKELAFSKPYCIEVGPLPLFLRKKVICKCLSNAEKPIKEKVGKEKAGKFEAQWLWRNLLFISWDSSQMWS</sequence>
<proteinExistence type="predicted"/>